<evidence type="ECO:0000313" key="1">
    <source>
        <dbReference type="EMBL" id="CAD2078051.1"/>
    </source>
</evidence>
<dbReference type="SUPFAM" id="SSF54523">
    <property type="entry name" value="Pili subunits"/>
    <property type="match status" value="1"/>
</dbReference>
<dbReference type="Gene3D" id="3.30.700.10">
    <property type="entry name" value="Glycoprotein, Type 4 Pilin"/>
    <property type="match status" value="1"/>
</dbReference>
<organism evidence="1 2">
    <name type="scientific">Jeotgalicoccus meleagridis</name>
    <dbReference type="NCBI Taxonomy" id="2759181"/>
    <lineage>
        <taxon>Bacteria</taxon>
        <taxon>Bacillati</taxon>
        <taxon>Bacillota</taxon>
        <taxon>Bacilli</taxon>
        <taxon>Bacillales</taxon>
        <taxon>Staphylococcaceae</taxon>
        <taxon>Jeotgalicoccus</taxon>
    </lineage>
</organism>
<comment type="caution">
    <text evidence="1">The sequence shown here is derived from an EMBL/GenBank/DDBJ whole genome shotgun (WGS) entry which is preliminary data.</text>
</comment>
<dbReference type="Proteomes" id="UP000589351">
    <property type="component" value="Unassembled WGS sequence"/>
</dbReference>
<sequence length="132" mass="15339">MLEMLLVLFIVSILMSLTFIKLPDYNSHSQEDEIQNISYLLQGAQMSALSNQQSYTVSFHKYNNTITVRDSSRKIIKNYTLKLCKLNDYGLTSYSYKKNGDTTAFGTVYLSCQKKNIRIIMQIQKGRFRIEQ</sequence>
<protein>
    <recommendedName>
        <fullName evidence="3">Competence protein ComGD</fullName>
    </recommendedName>
</protein>
<dbReference type="NCBIfam" id="NF040982">
    <property type="entry name" value="ComGD"/>
    <property type="match status" value="1"/>
</dbReference>
<reference evidence="1 2" key="1">
    <citation type="submission" date="2020-07" db="EMBL/GenBank/DDBJ databases">
        <authorList>
            <person name="Criscuolo A."/>
        </authorList>
    </citation>
    <scope>NUCLEOTIDE SEQUENCE [LARGE SCALE GENOMIC DNA]</scope>
    <source>
        <strain evidence="1">CIP111649</strain>
    </source>
</reference>
<dbReference type="PIRSF" id="PIRSF021292">
    <property type="entry name" value="Competence_ComGD"/>
    <property type="match status" value="1"/>
</dbReference>
<evidence type="ECO:0008006" key="3">
    <source>
        <dbReference type="Google" id="ProtNLM"/>
    </source>
</evidence>
<gene>
    <name evidence="1" type="ORF">JEODO184_01297</name>
</gene>
<evidence type="ECO:0000313" key="2">
    <source>
        <dbReference type="Proteomes" id="UP000589351"/>
    </source>
</evidence>
<keyword evidence="2" id="KW-1185">Reference proteome</keyword>
<dbReference type="InterPro" id="IPR016785">
    <property type="entry name" value="ComGD"/>
</dbReference>
<name>A0A6V7RKK7_9STAP</name>
<dbReference type="GO" id="GO:0030420">
    <property type="term" value="P:establishment of competence for transformation"/>
    <property type="evidence" value="ECO:0007669"/>
    <property type="project" value="InterPro"/>
</dbReference>
<accession>A0A6V7RKK7</accession>
<proteinExistence type="predicted"/>
<dbReference type="AlphaFoldDB" id="A0A6V7RKK7"/>
<dbReference type="InterPro" id="IPR045584">
    <property type="entry name" value="Pilin-like"/>
</dbReference>
<dbReference type="EMBL" id="CAJEWD010000008">
    <property type="protein sequence ID" value="CAD2078051.1"/>
    <property type="molecule type" value="Genomic_DNA"/>
</dbReference>